<dbReference type="SUPFAM" id="SSF54909">
    <property type="entry name" value="Dimeric alpha+beta barrel"/>
    <property type="match status" value="1"/>
</dbReference>
<name>A0A7I7QV90_9MYCO</name>
<protein>
    <submittedName>
        <fullName evidence="2">Antibiotic biosynthesis monooxygenase</fullName>
    </submittedName>
</protein>
<evidence type="ECO:0000259" key="1">
    <source>
        <dbReference type="PROSITE" id="PS51725"/>
    </source>
</evidence>
<organism evidence="2 3">
    <name type="scientific">Mycolicibacterium sediminis</name>
    <dbReference type="NCBI Taxonomy" id="1286180"/>
    <lineage>
        <taxon>Bacteria</taxon>
        <taxon>Bacillati</taxon>
        <taxon>Actinomycetota</taxon>
        <taxon>Actinomycetes</taxon>
        <taxon>Mycobacteriales</taxon>
        <taxon>Mycobacteriaceae</taxon>
        <taxon>Mycolicibacterium</taxon>
    </lineage>
</organism>
<dbReference type="EMBL" id="AP022588">
    <property type="protein sequence ID" value="BBY30268.1"/>
    <property type="molecule type" value="Genomic_DNA"/>
</dbReference>
<feature type="domain" description="ABM" evidence="1">
    <location>
        <begin position="13"/>
        <end position="106"/>
    </location>
</feature>
<keyword evidence="3" id="KW-1185">Reference proteome</keyword>
<gene>
    <name evidence="2" type="ORF">MSEDJ_43640</name>
</gene>
<dbReference type="InterPro" id="IPR007138">
    <property type="entry name" value="ABM_dom"/>
</dbReference>
<sequence>MENVVDSRSENVVIVAGYLIVESTERAAYLEGCADVVVQARGAAGCLDFAICGDLLDPGRVNVFERWESRAAVEAFRGSGPSDEQGAALLSGSVAEYDVTDERRLFG</sequence>
<proteinExistence type="predicted"/>
<evidence type="ECO:0000313" key="3">
    <source>
        <dbReference type="Proteomes" id="UP000467193"/>
    </source>
</evidence>
<keyword evidence="2" id="KW-0560">Oxidoreductase</keyword>
<dbReference type="Gene3D" id="3.30.70.100">
    <property type="match status" value="1"/>
</dbReference>
<dbReference type="AlphaFoldDB" id="A0A7I7QV90"/>
<accession>A0A7I7QV90</accession>
<dbReference type="KEGG" id="msei:MSEDJ_43640"/>
<dbReference type="InterPro" id="IPR011008">
    <property type="entry name" value="Dimeric_a/b-barrel"/>
</dbReference>
<dbReference type="Pfam" id="PF03992">
    <property type="entry name" value="ABM"/>
    <property type="match status" value="1"/>
</dbReference>
<keyword evidence="2" id="KW-0503">Monooxygenase</keyword>
<dbReference type="PROSITE" id="PS51725">
    <property type="entry name" value="ABM"/>
    <property type="match status" value="1"/>
</dbReference>
<dbReference type="GO" id="GO:0004497">
    <property type="term" value="F:monooxygenase activity"/>
    <property type="evidence" value="ECO:0007669"/>
    <property type="project" value="UniProtKB-KW"/>
</dbReference>
<evidence type="ECO:0000313" key="2">
    <source>
        <dbReference type="EMBL" id="BBY30268.1"/>
    </source>
</evidence>
<dbReference type="Proteomes" id="UP000467193">
    <property type="component" value="Chromosome"/>
</dbReference>
<reference evidence="2 3" key="1">
    <citation type="journal article" date="2019" name="Emerg. Microbes Infect.">
        <title>Comprehensive subspecies identification of 175 nontuberculous mycobacteria species based on 7547 genomic profiles.</title>
        <authorList>
            <person name="Matsumoto Y."/>
            <person name="Kinjo T."/>
            <person name="Motooka D."/>
            <person name="Nabeya D."/>
            <person name="Jung N."/>
            <person name="Uechi K."/>
            <person name="Horii T."/>
            <person name="Iida T."/>
            <person name="Fujita J."/>
            <person name="Nakamura S."/>
        </authorList>
    </citation>
    <scope>NUCLEOTIDE SEQUENCE [LARGE SCALE GENOMIC DNA]</scope>
    <source>
        <strain evidence="2 3">JCM 17899</strain>
    </source>
</reference>